<accession>A0ABS7Y8T9</accession>
<sequence>MSTLLAFIRSLFLVPAPVHARDSGTDLRTLYQLSRGRDSVSPAVLRRLAEAARK</sequence>
<evidence type="ECO:0000313" key="1">
    <source>
        <dbReference type="EMBL" id="MCA1854739.1"/>
    </source>
</evidence>
<gene>
    <name evidence="1" type="ORF">LE190_02190</name>
</gene>
<proteinExistence type="predicted"/>
<reference evidence="1 2" key="1">
    <citation type="submission" date="2021-07" db="EMBL/GenBank/DDBJ databases">
        <title>Characterization of Violacein-producing bacteria and related species.</title>
        <authorList>
            <person name="Wilson H.S."/>
            <person name="De Leon M.E."/>
        </authorList>
    </citation>
    <scope>NUCLEOTIDE SEQUENCE [LARGE SCALE GENOMIC DNA]</scope>
    <source>
        <strain evidence="1 2">HSC-2F05</strain>
    </source>
</reference>
<dbReference type="RefSeq" id="WP_225237179.1">
    <property type="nucleotide sequence ID" value="NZ_JAHYBX010000001.1"/>
</dbReference>
<dbReference type="Proteomes" id="UP001198602">
    <property type="component" value="Unassembled WGS sequence"/>
</dbReference>
<comment type="caution">
    <text evidence="1">The sequence shown here is derived from an EMBL/GenBank/DDBJ whole genome shotgun (WGS) entry which is preliminary data.</text>
</comment>
<dbReference type="EMBL" id="JAHYBX010000001">
    <property type="protein sequence ID" value="MCA1854739.1"/>
    <property type="molecule type" value="Genomic_DNA"/>
</dbReference>
<name>A0ABS7Y8T9_9BURK</name>
<protein>
    <submittedName>
        <fullName evidence="1">Uncharacterized protein</fullName>
    </submittedName>
</protein>
<organism evidence="1 2">
    <name type="scientific">Massilia hydrophila</name>
    <dbReference type="NCBI Taxonomy" id="3044279"/>
    <lineage>
        <taxon>Bacteria</taxon>
        <taxon>Pseudomonadati</taxon>
        <taxon>Pseudomonadota</taxon>
        <taxon>Betaproteobacteria</taxon>
        <taxon>Burkholderiales</taxon>
        <taxon>Oxalobacteraceae</taxon>
        <taxon>Telluria group</taxon>
        <taxon>Massilia</taxon>
    </lineage>
</organism>
<evidence type="ECO:0000313" key="2">
    <source>
        <dbReference type="Proteomes" id="UP001198602"/>
    </source>
</evidence>
<keyword evidence="2" id="KW-1185">Reference proteome</keyword>